<reference evidence="2" key="1">
    <citation type="journal article" date="2024" name="Front. Bioeng. Biotechnol.">
        <title>Genome-scale model development and genomic sequencing of the oleaginous clade Lipomyces.</title>
        <authorList>
            <person name="Czajka J.J."/>
            <person name="Han Y."/>
            <person name="Kim J."/>
            <person name="Mondo S.J."/>
            <person name="Hofstad B.A."/>
            <person name="Robles A."/>
            <person name="Haridas S."/>
            <person name="Riley R."/>
            <person name="LaButti K."/>
            <person name="Pangilinan J."/>
            <person name="Andreopoulos W."/>
            <person name="Lipzen A."/>
            <person name="Yan J."/>
            <person name="Wang M."/>
            <person name="Ng V."/>
            <person name="Grigoriev I.V."/>
            <person name="Spatafora J.W."/>
            <person name="Magnuson J.K."/>
            <person name="Baker S.E."/>
            <person name="Pomraning K.R."/>
        </authorList>
    </citation>
    <scope>NUCLEOTIDE SEQUENCE [LARGE SCALE GENOMIC DNA]</scope>
    <source>
        <strain evidence="2">CBS 10300</strain>
    </source>
</reference>
<accession>A0ACC3TUA8</accession>
<keyword evidence="2" id="KW-1185">Reference proteome</keyword>
<gene>
    <name evidence="1" type="ORF">V1517DRAFT_317903</name>
</gene>
<sequence>MATTTAQSITKTEMMSSTDISSATTVETVLNFYAPPDDGSAPYNVVATQERNYRQDARIVGIHDLRGYETLPVLDKNGFAFDLNAPPFTYADFFEKDGTQKTDFIKKEYYPRVQEAVKRHTGGSNVVIFDHTVRLPNSARTPVSRVHIDQSLRASAERVKLHGGDDPGFVNQYVSGQKRFEIVNYWKPLAKVTRDPLAVADARTINPASLVGVQHRYPNRTGETVGVKYDAGQQFYFLSGMDVTDAMLIKCADNQTNVPAKQIPHSAFALPEQTGPGRVSIEVRTLVFFD</sequence>
<evidence type="ECO:0000313" key="2">
    <source>
        <dbReference type="Proteomes" id="UP001489719"/>
    </source>
</evidence>
<organism evidence="1 2">
    <name type="scientific">Lipomyces orientalis</name>
    <dbReference type="NCBI Taxonomy" id="1233043"/>
    <lineage>
        <taxon>Eukaryota</taxon>
        <taxon>Fungi</taxon>
        <taxon>Dikarya</taxon>
        <taxon>Ascomycota</taxon>
        <taxon>Saccharomycotina</taxon>
        <taxon>Lipomycetes</taxon>
        <taxon>Lipomycetales</taxon>
        <taxon>Lipomycetaceae</taxon>
        <taxon>Lipomyces</taxon>
    </lineage>
</organism>
<protein>
    <submittedName>
        <fullName evidence="1">Uncharacterized protein</fullName>
    </submittedName>
</protein>
<proteinExistence type="predicted"/>
<evidence type="ECO:0000313" key="1">
    <source>
        <dbReference type="EMBL" id="KAK9324366.1"/>
    </source>
</evidence>
<dbReference type="EMBL" id="MU970051">
    <property type="protein sequence ID" value="KAK9324366.1"/>
    <property type="molecule type" value="Genomic_DNA"/>
</dbReference>
<comment type="caution">
    <text evidence="1">The sequence shown here is derived from an EMBL/GenBank/DDBJ whole genome shotgun (WGS) entry which is preliminary data.</text>
</comment>
<name>A0ACC3TUA8_9ASCO</name>
<dbReference type="Proteomes" id="UP001489719">
    <property type="component" value="Unassembled WGS sequence"/>
</dbReference>